<dbReference type="InterPro" id="IPR021815">
    <property type="entry name" value="TsiV"/>
</dbReference>
<proteinExistence type="predicted"/>
<organism evidence="1 2">
    <name type="scientific">Corallococcus caeni</name>
    <dbReference type="NCBI Taxonomy" id="3082388"/>
    <lineage>
        <taxon>Bacteria</taxon>
        <taxon>Pseudomonadati</taxon>
        <taxon>Myxococcota</taxon>
        <taxon>Myxococcia</taxon>
        <taxon>Myxococcales</taxon>
        <taxon>Cystobacterineae</taxon>
        <taxon>Myxococcaceae</taxon>
        <taxon>Corallococcus</taxon>
    </lineage>
</organism>
<dbReference type="EMBL" id="BTTX01000008">
    <property type="protein sequence ID" value="GMU10447.1"/>
    <property type="molecule type" value="Genomic_DNA"/>
</dbReference>
<accession>A0ABQ6R2Z8</accession>
<dbReference type="RefSeq" id="WP_338281579.1">
    <property type="nucleotide sequence ID" value="NZ_BTTX01000008.1"/>
</dbReference>
<keyword evidence="2" id="KW-1185">Reference proteome</keyword>
<sequence>MKHPETTVQELTGGRALIRLGPAPLAGDTKLGETLPAYRELARLLEPWLLPFTRSDTWDGYTEEETRHWWRRFLEPPPAPISDPRDG</sequence>
<evidence type="ECO:0000313" key="2">
    <source>
        <dbReference type="Proteomes" id="UP001342631"/>
    </source>
</evidence>
<gene>
    <name evidence="1" type="ORF">ASNO1_67010</name>
</gene>
<dbReference type="Pfam" id="PF11876">
    <property type="entry name" value="TsiV"/>
    <property type="match status" value="1"/>
</dbReference>
<comment type="caution">
    <text evidence="1">The sequence shown here is derived from an EMBL/GenBank/DDBJ whole genome shotgun (WGS) entry which is preliminary data.</text>
</comment>
<name>A0ABQ6R2Z8_9BACT</name>
<dbReference type="Proteomes" id="UP001342631">
    <property type="component" value="Unassembled WGS sequence"/>
</dbReference>
<evidence type="ECO:0000313" key="1">
    <source>
        <dbReference type="EMBL" id="GMU10447.1"/>
    </source>
</evidence>
<protein>
    <submittedName>
        <fullName evidence="1">Uncharacterized protein</fullName>
    </submittedName>
</protein>
<reference evidence="1 2" key="1">
    <citation type="journal article" date="2024" name="Arch. Microbiol.">
        <title>Corallococcus caeni sp. nov., a novel myxobacterium isolated from activated sludge.</title>
        <authorList>
            <person name="Tomita S."/>
            <person name="Nakai R."/>
            <person name="Kuroda K."/>
            <person name="Kurashita H."/>
            <person name="Hatamoto M."/>
            <person name="Yamaguchi T."/>
            <person name="Narihiro T."/>
        </authorList>
    </citation>
    <scope>NUCLEOTIDE SEQUENCE [LARGE SCALE GENOMIC DNA]</scope>
    <source>
        <strain evidence="1 2">NO1</strain>
    </source>
</reference>